<sequence length="131" mass="14646">MKGYVANIEKLALDNDNFRRVLYTTKNTQLVLMSLQPGEDIGEEMHDVDQFLRVESSFGKVELDGVSQDLTNGSVVIVPAGTRHNLFNLGEGQMKLYTLYVPPHHKDGTIHRTKVEAAADSEHFDGETTNE</sequence>
<protein>
    <submittedName>
        <fullName evidence="2">Cupin</fullName>
    </submittedName>
</protein>
<gene>
    <name evidence="2" type="ORF">A2392_03060</name>
</gene>
<name>A0A1F6FIQ5_9BACT</name>
<dbReference type="CDD" id="cd02223">
    <property type="entry name" value="cupin_Bh2720-like"/>
    <property type="match status" value="1"/>
</dbReference>
<evidence type="ECO:0000313" key="3">
    <source>
        <dbReference type="Proteomes" id="UP000177395"/>
    </source>
</evidence>
<dbReference type="AlphaFoldDB" id="A0A1F6FIQ5"/>
<dbReference type="PANTHER" id="PTHR43346:SF1">
    <property type="entry name" value="QUERCETIN 2,3-DIOXYGENASE-RELATED"/>
    <property type="match status" value="1"/>
</dbReference>
<dbReference type="InterPro" id="IPR014710">
    <property type="entry name" value="RmlC-like_jellyroll"/>
</dbReference>
<dbReference type="InterPro" id="IPR013096">
    <property type="entry name" value="Cupin_2"/>
</dbReference>
<evidence type="ECO:0000313" key="2">
    <source>
        <dbReference type="EMBL" id="OGG85744.1"/>
    </source>
</evidence>
<evidence type="ECO:0000259" key="1">
    <source>
        <dbReference type="Pfam" id="PF07883"/>
    </source>
</evidence>
<dbReference type="STRING" id="1798531.A2392_03060"/>
<dbReference type="Gene3D" id="2.60.120.10">
    <property type="entry name" value="Jelly Rolls"/>
    <property type="match status" value="1"/>
</dbReference>
<dbReference type="SUPFAM" id="SSF51182">
    <property type="entry name" value="RmlC-like cupins"/>
    <property type="match status" value="1"/>
</dbReference>
<dbReference type="Pfam" id="PF07883">
    <property type="entry name" value="Cupin_2"/>
    <property type="match status" value="1"/>
</dbReference>
<organism evidence="2 3">
    <name type="scientific">Candidatus Kaiserbacteria bacterium RIFOXYB1_FULL_46_14</name>
    <dbReference type="NCBI Taxonomy" id="1798531"/>
    <lineage>
        <taxon>Bacteria</taxon>
        <taxon>Candidatus Kaiseribacteriota</taxon>
    </lineage>
</organism>
<dbReference type="InterPro" id="IPR011051">
    <property type="entry name" value="RmlC_Cupin_sf"/>
</dbReference>
<dbReference type="Proteomes" id="UP000177395">
    <property type="component" value="Unassembled WGS sequence"/>
</dbReference>
<dbReference type="EMBL" id="MFMS01000005">
    <property type="protein sequence ID" value="OGG85744.1"/>
    <property type="molecule type" value="Genomic_DNA"/>
</dbReference>
<proteinExistence type="predicted"/>
<feature type="domain" description="Cupin type-2" evidence="1">
    <location>
        <begin position="32"/>
        <end position="99"/>
    </location>
</feature>
<comment type="caution">
    <text evidence="2">The sequence shown here is derived from an EMBL/GenBank/DDBJ whole genome shotgun (WGS) entry which is preliminary data.</text>
</comment>
<reference evidence="2 3" key="1">
    <citation type="journal article" date="2016" name="Nat. Commun.">
        <title>Thousands of microbial genomes shed light on interconnected biogeochemical processes in an aquifer system.</title>
        <authorList>
            <person name="Anantharaman K."/>
            <person name="Brown C.T."/>
            <person name="Hug L.A."/>
            <person name="Sharon I."/>
            <person name="Castelle C.J."/>
            <person name="Probst A.J."/>
            <person name="Thomas B.C."/>
            <person name="Singh A."/>
            <person name="Wilkins M.J."/>
            <person name="Karaoz U."/>
            <person name="Brodie E.L."/>
            <person name="Williams K.H."/>
            <person name="Hubbard S.S."/>
            <person name="Banfield J.F."/>
        </authorList>
    </citation>
    <scope>NUCLEOTIDE SEQUENCE [LARGE SCALE GENOMIC DNA]</scope>
</reference>
<accession>A0A1F6FIQ5</accession>
<dbReference type="PANTHER" id="PTHR43346">
    <property type="entry name" value="LIGAND BINDING DOMAIN PROTEIN, PUTATIVE (AFU_ORTHOLOGUE AFUA_6G14370)-RELATED"/>
    <property type="match status" value="1"/>
</dbReference>
<dbReference type="InterPro" id="IPR052538">
    <property type="entry name" value="Flavonoid_dioxygenase-like"/>
</dbReference>